<dbReference type="SUPFAM" id="SSF50692">
    <property type="entry name" value="ADC-like"/>
    <property type="match status" value="1"/>
</dbReference>
<dbReference type="GO" id="GO:0022904">
    <property type="term" value="P:respiratory electron transport chain"/>
    <property type="evidence" value="ECO:0007669"/>
    <property type="project" value="TreeGrafter"/>
</dbReference>
<keyword evidence="2" id="KW-0004">4Fe-4S</keyword>
<dbReference type="Gene3D" id="2.20.25.90">
    <property type="entry name" value="ADC-like domains"/>
    <property type="match status" value="1"/>
</dbReference>
<dbReference type="InterPro" id="IPR006963">
    <property type="entry name" value="Mopterin_OxRdtase_4Fe-4S_dom"/>
</dbReference>
<evidence type="ECO:0000313" key="8">
    <source>
        <dbReference type="Proteomes" id="UP000241639"/>
    </source>
</evidence>
<dbReference type="PANTHER" id="PTHR43105">
    <property type="entry name" value="RESPIRATORY NITRATE REDUCTASE"/>
    <property type="match status" value="1"/>
</dbReference>
<dbReference type="Gene3D" id="3.40.228.10">
    <property type="entry name" value="Dimethylsulfoxide Reductase, domain 2"/>
    <property type="match status" value="1"/>
</dbReference>
<dbReference type="OrthoDB" id="9805142at2"/>
<dbReference type="NCBIfam" id="NF047855">
    <property type="entry name" value="AssmNtatRedNasC"/>
    <property type="match status" value="1"/>
</dbReference>
<dbReference type="PROSITE" id="PS51669">
    <property type="entry name" value="4FE4S_MOW_BIS_MGD"/>
    <property type="match status" value="1"/>
</dbReference>
<keyword evidence="5" id="KW-0411">Iron-sulfur</keyword>
<dbReference type="SMART" id="SM00926">
    <property type="entry name" value="Molybdop_Fe4S4"/>
    <property type="match status" value="1"/>
</dbReference>
<proteinExistence type="predicted"/>
<dbReference type="GO" id="GO:0043546">
    <property type="term" value="F:molybdopterin cofactor binding"/>
    <property type="evidence" value="ECO:0007669"/>
    <property type="project" value="InterPro"/>
</dbReference>
<dbReference type="GO" id="GO:0016020">
    <property type="term" value="C:membrane"/>
    <property type="evidence" value="ECO:0007669"/>
    <property type="project" value="TreeGrafter"/>
</dbReference>
<protein>
    <submittedName>
        <fullName evidence="7">Assimilatory nitrate reductase (NADH) alpha subunit apoprotein</fullName>
    </submittedName>
</protein>
<evidence type="ECO:0000313" key="7">
    <source>
        <dbReference type="EMBL" id="PTM57876.1"/>
    </source>
</evidence>
<dbReference type="InterPro" id="IPR006656">
    <property type="entry name" value="Mopterin_OxRdtase"/>
</dbReference>
<dbReference type="Pfam" id="PF00384">
    <property type="entry name" value="Molybdopterin"/>
    <property type="match status" value="1"/>
</dbReference>
<dbReference type="InterPro" id="IPR050123">
    <property type="entry name" value="Prok_molybdopt-oxidoreductase"/>
</dbReference>
<dbReference type="PANTHER" id="PTHR43105:SF10">
    <property type="entry name" value="NADH-QUINONE OXIDOREDUCTASE SUBUNIT G"/>
    <property type="match status" value="1"/>
</dbReference>
<evidence type="ECO:0000256" key="3">
    <source>
        <dbReference type="ARBA" id="ARBA00022723"/>
    </source>
</evidence>
<dbReference type="SUPFAM" id="SSF53706">
    <property type="entry name" value="Formate dehydrogenase/DMSO reductase, domains 1-3"/>
    <property type="match status" value="1"/>
</dbReference>
<sequence>MSDFLGHFRDQEQKHTKERIYPTQCPYCSMQCTMRLVEEKTPYTTRWKAAPNKDDPVVQGRMCVKGVEAHVHTLDHERLTQPLLRQNGRWVMISWEEALEWFQRRVKETQERYGKDAVGVYGGGSLTNEEAYLLGKFARVALQTRYIDYNGRFCMSSAATAANQALGVDRGLTNPLSDIPAADCIILAGANIAECQPTMMPYFRKAKGNGATLIAIDPRETATTKLADIHLRIRPGTDAALVNGMLKVILEEGYVNEPFLKQHTTGWPQLKTWIESVSTDEVAGITGIPRDTIVAAARSYGQAATGMVFTARGVEQHAHGVKNVRNFLNLVLVTGKIGRCGSGYGAVTGQGNGQGGREHGQKADQLPGYRLINNPQHRREIAQVWGIEEHELPQAGVSAYEMFQRVWEREIRGMVILSSNPVVSNPNATMVEEALDRLDFLVAIDLFLSETAERADLVLPGSAYLEDEGTMTNLEGRVIRRQAVRSLPGEAKLDWQILAQMAQVLGKGEYFSFSSAQEIFTELRQASRGGIADYSGISYERIEREGGVFWPCSDENSPGTARLFEDHRFWHPDGRAKLIPVPHLEPPEPVCDTYPLTLTTGRYMAHYLTGVQTRRTPALLKKAPEPLLSIHPETAKRWNVEDGQQVQVHSRRGSIEMKVEITTKIREDIVFAPMHWGGENGINRLTLPELDPESRMPAFKTCAVRLEPVIATLPTEGKERSDIDGKAQKVGVGR</sequence>
<dbReference type="InterPro" id="IPR006655">
    <property type="entry name" value="Mopterin_OxRdtase_prok_CS"/>
</dbReference>
<dbReference type="RefSeq" id="WP_107724741.1">
    <property type="nucleotide sequence ID" value="NZ_PZZP01000001.1"/>
</dbReference>
<dbReference type="Pfam" id="PF04879">
    <property type="entry name" value="Molybdop_Fe4S4"/>
    <property type="match status" value="1"/>
</dbReference>
<dbReference type="Gene3D" id="3.40.50.740">
    <property type="match status" value="1"/>
</dbReference>
<accession>A0A2T4Z7K6</accession>
<comment type="caution">
    <text evidence="7">The sequence shown here is derived from an EMBL/GenBank/DDBJ whole genome shotgun (WGS) entry which is preliminary data.</text>
</comment>
<evidence type="ECO:0000256" key="1">
    <source>
        <dbReference type="ARBA" id="ARBA00001942"/>
    </source>
</evidence>
<evidence type="ECO:0000256" key="5">
    <source>
        <dbReference type="ARBA" id="ARBA00023014"/>
    </source>
</evidence>
<keyword evidence="8" id="KW-1185">Reference proteome</keyword>
<dbReference type="CDD" id="cd00508">
    <property type="entry name" value="MopB_CT_Fdh-Nap-like"/>
    <property type="match status" value="1"/>
</dbReference>
<dbReference type="Proteomes" id="UP000241639">
    <property type="component" value="Unassembled WGS sequence"/>
</dbReference>
<keyword evidence="3" id="KW-0479">Metal-binding</keyword>
<comment type="cofactor">
    <cofactor evidence="1">
        <name>Mo-bis(molybdopterin guanine dinucleotide)</name>
        <dbReference type="ChEBI" id="CHEBI:60539"/>
    </cofactor>
</comment>
<reference evidence="7 8" key="1">
    <citation type="submission" date="2018-04" db="EMBL/GenBank/DDBJ databases">
        <title>Genomic Encyclopedia of Archaeal and Bacterial Type Strains, Phase II (KMG-II): from individual species to whole genera.</title>
        <authorList>
            <person name="Goeker M."/>
        </authorList>
    </citation>
    <scope>NUCLEOTIDE SEQUENCE [LARGE SCALE GENOMIC DNA]</scope>
    <source>
        <strain evidence="7 8">DSM 45169</strain>
    </source>
</reference>
<dbReference type="InterPro" id="IPR006657">
    <property type="entry name" value="MoPterin_dinucl-bd_dom"/>
</dbReference>
<dbReference type="CDD" id="cd02754">
    <property type="entry name" value="MopB_Nitrate-R-NapA-like"/>
    <property type="match status" value="1"/>
</dbReference>
<evidence type="ECO:0000259" key="6">
    <source>
        <dbReference type="PROSITE" id="PS51669"/>
    </source>
</evidence>
<dbReference type="GO" id="GO:0051539">
    <property type="term" value="F:4 iron, 4 sulfur cluster binding"/>
    <property type="evidence" value="ECO:0007669"/>
    <property type="project" value="UniProtKB-KW"/>
</dbReference>
<gene>
    <name evidence="7" type="ORF">C8J48_0441</name>
</gene>
<dbReference type="Gene3D" id="2.40.40.20">
    <property type="match status" value="1"/>
</dbReference>
<feature type="domain" description="4Fe-4S Mo/W bis-MGD-type" evidence="6">
    <location>
        <begin position="18"/>
        <end position="77"/>
    </location>
</feature>
<name>A0A2T4Z7K6_9BACL</name>
<evidence type="ECO:0000256" key="2">
    <source>
        <dbReference type="ARBA" id="ARBA00022485"/>
    </source>
</evidence>
<dbReference type="AlphaFoldDB" id="A0A2T4Z7K6"/>
<dbReference type="PROSITE" id="PS00490">
    <property type="entry name" value="MOLYBDOPTERIN_PROK_2"/>
    <property type="match status" value="1"/>
</dbReference>
<dbReference type="EMBL" id="PZZP01000001">
    <property type="protein sequence ID" value="PTM57876.1"/>
    <property type="molecule type" value="Genomic_DNA"/>
</dbReference>
<keyword evidence="4" id="KW-0408">Iron</keyword>
<organism evidence="7 8">
    <name type="scientific">Desmospora activa DSM 45169</name>
    <dbReference type="NCBI Taxonomy" id="1121389"/>
    <lineage>
        <taxon>Bacteria</taxon>
        <taxon>Bacillati</taxon>
        <taxon>Bacillota</taxon>
        <taxon>Bacilli</taxon>
        <taxon>Bacillales</taxon>
        <taxon>Thermoactinomycetaceae</taxon>
        <taxon>Desmospora</taxon>
    </lineage>
</organism>
<dbReference type="GO" id="GO:0046872">
    <property type="term" value="F:metal ion binding"/>
    <property type="evidence" value="ECO:0007669"/>
    <property type="project" value="UniProtKB-KW"/>
</dbReference>
<dbReference type="GO" id="GO:0003954">
    <property type="term" value="F:NADH dehydrogenase activity"/>
    <property type="evidence" value="ECO:0007669"/>
    <property type="project" value="TreeGrafter"/>
</dbReference>
<dbReference type="Pfam" id="PF01568">
    <property type="entry name" value="Molydop_binding"/>
    <property type="match status" value="1"/>
</dbReference>
<dbReference type="InterPro" id="IPR009010">
    <property type="entry name" value="Asp_de-COase-like_dom_sf"/>
</dbReference>
<evidence type="ECO:0000256" key="4">
    <source>
        <dbReference type="ARBA" id="ARBA00023004"/>
    </source>
</evidence>